<dbReference type="PROSITE" id="PS51257">
    <property type="entry name" value="PROKAR_LIPOPROTEIN"/>
    <property type="match status" value="1"/>
</dbReference>
<dbReference type="Gene3D" id="2.40.50.100">
    <property type="match status" value="1"/>
</dbReference>
<evidence type="ECO:0000256" key="3">
    <source>
        <dbReference type="SAM" id="SignalP"/>
    </source>
</evidence>
<comment type="similarity">
    <text evidence="1">Belongs to the membrane fusion protein (MFP) (TC 8.A.1) family.</text>
</comment>
<dbReference type="EMBL" id="CP053538">
    <property type="protein sequence ID" value="QJX45672.1"/>
    <property type="molecule type" value="Genomic_DNA"/>
</dbReference>
<dbReference type="GO" id="GO:0030313">
    <property type="term" value="C:cell envelope"/>
    <property type="evidence" value="ECO:0007669"/>
    <property type="project" value="TreeGrafter"/>
</dbReference>
<dbReference type="InterPro" id="IPR051909">
    <property type="entry name" value="MFP_Cation_Efflux"/>
</dbReference>
<evidence type="ECO:0000256" key="1">
    <source>
        <dbReference type="ARBA" id="ARBA00009477"/>
    </source>
</evidence>
<accession>A0A6M6BCH7</accession>
<name>A0A6M6BCH7_9BACT</name>
<dbReference type="RefSeq" id="WP_171589818.1">
    <property type="nucleotide sequence ID" value="NZ_CP053538.1"/>
</dbReference>
<dbReference type="Pfam" id="PF25954">
    <property type="entry name" value="Beta-barrel_RND_2"/>
    <property type="match status" value="1"/>
</dbReference>
<dbReference type="Gene3D" id="2.40.30.170">
    <property type="match status" value="1"/>
</dbReference>
<dbReference type="KEGG" id="hts:HMJ29_01455"/>
<evidence type="ECO:0000256" key="2">
    <source>
        <dbReference type="ARBA" id="ARBA00022448"/>
    </source>
</evidence>
<dbReference type="GO" id="GO:0015679">
    <property type="term" value="P:plasma membrane copper ion transport"/>
    <property type="evidence" value="ECO:0007669"/>
    <property type="project" value="TreeGrafter"/>
</dbReference>
<reference evidence="5 6" key="1">
    <citation type="submission" date="2020-05" db="EMBL/GenBank/DDBJ databases">
        <title>Complete genome sequence of Hymenobacter sp. TS19 in Coasted Sand Dune.</title>
        <authorList>
            <person name="Lee J.-H."/>
            <person name="Jung J.-H."/>
            <person name="Jeong S."/>
            <person name="Zhao L."/>
            <person name="Kim M.-K."/>
            <person name="Seo H.-S."/>
            <person name="Lim S."/>
        </authorList>
    </citation>
    <scope>NUCLEOTIDE SEQUENCE [LARGE SCALE GENOMIC DNA]</scope>
    <source>
        <strain evidence="5 6">TS19</strain>
    </source>
</reference>
<keyword evidence="3" id="KW-0732">Signal</keyword>
<feature type="signal peptide" evidence="3">
    <location>
        <begin position="1"/>
        <end position="19"/>
    </location>
</feature>
<evidence type="ECO:0000313" key="6">
    <source>
        <dbReference type="Proteomes" id="UP000501623"/>
    </source>
</evidence>
<keyword evidence="2" id="KW-0813">Transport</keyword>
<feature type="chain" id="PRO_5026667940" evidence="3">
    <location>
        <begin position="20"/>
        <end position="406"/>
    </location>
</feature>
<dbReference type="GO" id="GO:0016020">
    <property type="term" value="C:membrane"/>
    <property type="evidence" value="ECO:0007669"/>
    <property type="project" value="InterPro"/>
</dbReference>
<dbReference type="Proteomes" id="UP000501623">
    <property type="component" value="Chromosome"/>
</dbReference>
<dbReference type="Gene3D" id="1.10.287.470">
    <property type="entry name" value="Helix hairpin bin"/>
    <property type="match status" value="1"/>
</dbReference>
<sequence>MKFLLSPSISLPLASLLLASCLTGCKQDASSEAKGATPARPAAPAAPTDPEQVTISAAQAQAAGIALGSFTRQNMASEVQANGVVDVPPQNLVSISAVLGGYVQQVQVLPGQFVKKGTTVAVLRHPDYLKLQEAYLQSRARVRFLSQELERQRILDVEDVGAKRKLQQAQADYATEQATQRSLAAQLGQLNISAERLASSGRIQPTVSLTTPLSGYVRTVNTNPGQFVNPQDVLVEIVDRSDLHLQLKVFERDVARIRVGQSILFTVPSRRMAQEIMRARVFLVGKAFENDARTVTVHAHLEGPETETLLPGQYVAARIQTAGQRTRTLPEEALIQAGELSYGYVQTGATSTSTAAFRRIKMKAGAAAHGDVAVTPLDPIPDTTRVVLRGAYFLDAERGKGQGNDD</sequence>
<dbReference type="InterPro" id="IPR006143">
    <property type="entry name" value="RND_pump_MFP"/>
</dbReference>
<keyword evidence="6" id="KW-1185">Reference proteome</keyword>
<evidence type="ECO:0000313" key="5">
    <source>
        <dbReference type="EMBL" id="QJX45672.1"/>
    </source>
</evidence>
<dbReference type="InterPro" id="IPR058792">
    <property type="entry name" value="Beta-barrel_RND_2"/>
</dbReference>
<organism evidence="5 6">
    <name type="scientific">Hymenobacter taeanensis</name>
    <dbReference type="NCBI Taxonomy" id="2735321"/>
    <lineage>
        <taxon>Bacteria</taxon>
        <taxon>Pseudomonadati</taxon>
        <taxon>Bacteroidota</taxon>
        <taxon>Cytophagia</taxon>
        <taxon>Cytophagales</taxon>
        <taxon>Hymenobacteraceae</taxon>
        <taxon>Hymenobacter</taxon>
    </lineage>
</organism>
<dbReference type="PANTHER" id="PTHR30097">
    <property type="entry name" value="CATION EFFLUX SYSTEM PROTEIN CUSB"/>
    <property type="match status" value="1"/>
</dbReference>
<dbReference type="PANTHER" id="PTHR30097:SF4">
    <property type="entry name" value="SLR6042 PROTEIN"/>
    <property type="match status" value="1"/>
</dbReference>
<dbReference type="GO" id="GO:0060003">
    <property type="term" value="P:copper ion export"/>
    <property type="evidence" value="ECO:0007669"/>
    <property type="project" value="TreeGrafter"/>
</dbReference>
<gene>
    <name evidence="5" type="ORF">HMJ29_01455</name>
</gene>
<feature type="domain" description="CusB-like beta-barrel" evidence="4">
    <location>
        <begin position="245"/>
        <end position="322"/>
    </location>
</feature>
<dbReference type="GO" id="GO:0022857">
    <property type="term" value="F:transmembrane transporter activity"/>
    <property type="evidence" value="ECO:0007669"/>
    <property type="project" value="InterPro"/>
</dbReference>
<dbReference type="NCBIfam" id="TIGR01730">
    <property type="entry name" value="RND_mfp"/>
    <property type="match status" value="1"/>
</dbReference>
<proteinExistence type="inferred from homology"/>
<dbReference type="AlphaFoldDB" id="A0A6M6BCH7"/>
<protein>
    <submittedName>
        <fullName evidence="5">Efflux RND transporter periplasmic adaptor subunit</fullName>
    </submittedName>
</protein>
<evidence type="ECO:0000259" key="4">
    <source>
        <dbReference type="Pfam" id="PF25954"/>
    </source>
</evidence>
<dbReference type="SUPFAM" id="SSF111369">
    <property type="entry name" value="HlyD-like secretion proteins"/>
    <property type="match status" value="1"/>
</dbReference>